<name>A0AAW4XP65_RHORH</name>
<accession>A0AAW4XP65</accession>
<dbReference type="Pfam" id="PF13185">
    <property type="entry name" value="GAF_2"/>
    <property type="match status" value="1"/>
</dbReference>
<dbReference type="InterPro" id="IPR025736">
    <property type="entry name" value="PucR_C-HTH_dom"/>
</dbReference>
<dbReference type="InterPro" id="IPR051448">
    <property type="entry name" value="CdaR-like_regulators"/>
</dbReference>
<dbReference type="SMART" id="SM00065">
    <property type="entry name" value="GAF"/>
    <property type="match status" value="1"/>
</dbReference>
<gene>
    <name evidence="3" type="ORF">LQ384_27605</name>
</gene>
<dbReference type="EMBL" id="JAJNCO010000032">
    <property type="protein sequence ID" value="MCD2114868.1"/>
    <property type="molecule type" value="Genomic_DNA"/>
</dbReference>
<dbReference type="InterPro" id="IPR041522">
    <property type="entry name" value="CdaR_GGDEF"/>
</dbReference>
<organism evidence="3 4">
    <name type="scientific">Rhodococcus rhodochrous</name>
    <dbReference type="NCBI Taxonomy" id="1829"/>
    <lineage>
        <taxon>Bacteria</taxon>
        <taxon>Bacillati</taxon>
        <taxon>Actinomycetota</taxon>
        <taxon>Actinomycetes</taxon>
        <taxon>Mycobacteriales</taxon>
        <taxon>Nocardiaceae</taxon>
        <taxon>Rhodococcus</taxon>
    </lineage>
</organism>
<dbReference type="Gene3D" id="1.10.10.2840">
    <property type="entry name" value="PucR C-terminal helix-turn-helix domain"/>
    <property type="match status" value="1"/>
</dbReference>
<proteinExistence type="inferred from homology"/>
<dbReference type="PANTHER" id="PTHR33744:SF1">
    <property type="entry name" value="DNA-BINDING TRANSCRIPTIONAL ACTIVATOR ADER"/>
    <property type="match status" value="1"/>
</dbReference>
<dbReference type="InterPro" id="IPR029016">
    <property type="entry name" value="GAF-like_dom_sf"/>
</dbReference>
<dbReference type="Gene3D" id="3.30.450.40">
    <property type="match status" value="1"/>
</dbReference>
<comment type="caution">
    <text evidence="3">The sequence shown here is derived from an EMBL/GenBank/DDBJ whole genome shotgun (WGS) entry which is preliminary data.</text>
</comment>
<sequence length="593" mass="63493">MGAAEHNLEAWVSRLGSLTTAVNADYDLHALLDLVADAARDLLGLDLCGVMMPSAEGDSLDIVGASGLPKEYVERVNIEHRVRIESLATEGAPASRAFLSGEPCAVSDIHQEPVSGWVQTAREQGYRSILAVPLRTSAGILGTLNSYRNFAHTFAPEEVEQLMLLAEHAAIAVTSTRIRDDLRAQHELILRSEEIHSKMLDVAVLSGGVDGIAAVLGGLFTCDVVIREANGEILGSFTHPGPDRVDQGTTSTQVGPDLRELGNRGLVHQEGPHVVVNVVLDHSVVATAWLLDMAGRLDALGVRAAEHASVVLSLEFLRQRTAAEAEQGVRGELLTDLLAGVDPGLPQIKERAKLLGHDLSKPHRLLVAAACGPSRNTSRREHGTATHDDERAIHRAAAAAVRLTSYTRPRPLIAAVRDLVVALWPTDLDKPAGEETLQRAVLGHAASRALVMTSDLEDGIAETHMAVAGALRLALAGGSNGGVMTLDDLGAAGLLLRYAEPAHLQRYADRTLGAVTRYDARHGSELLRTLRTYLDCDLDRAATAERLTVHVNTVSQRLRRIEALSGLSLRSPRQVIDARTALMLMQIAGNSAP</sequence>
<evidence type="ECO:0000259" key="2">
    <source>
        <dbReference type="SMART" id="SM00065"/>
    </source>
</evidence>
<feature type="domain" description="GAF" evidence="2">
    <location>
        <begin position="27"/>
        <end position="183"/>
    </location>
</feature>
<evidence type="ECO:0000256" key="1">
    <source>
        <dbReference type="ARBA" id="ARBA00006754"/>
    </source>
</evidence>
<reference evidence="3" key="1">
    <citation type="submission" date="2021-11" db="EMBL/GenBank/DDBJ databases">
        <title>Development of a sustainable strategy for remediation of hydrocarbon-contaminated territories based on the waste exchange concept.</title>
        <authorList>
            <person name="Elkin A."/>
        </authorList>
    </citation>
    <scope>NUCLEOTIDE SEQUENCE</scope>
    <source>
        <strain evidence="3">IEGM 757</strain>
    </source>
</reference>
<dbReference type="RefSeq" id="WP_145709186.1">
    <property type="nucleotide sequence ID" value="NZ_JAJNCO010000032.1"/>
</dbReference>
<protein>
    <submittedName>
        <fullName evidence="3">Helix-turn-helix domain-containing protein</fullName>
    </submittedName>
</protein>
<dbReference type="Pfam" id="PF17853">
    <property type="entry name" value="GGDEF_2"/>
    <property type="match status" value="1"/>
</dbReference>
<dbReference type="InterPro" id="IPR042070">
    <property type="entry name" value="PucR_C-HTH_sf"/>
</dbReference>
<dbReference type="InterPro" id="IPR003018">
    <property type="entry name" value="GAF"/>
</dbReference>
<dbReference type="PANTHER" id="PTHR33744">
    <property type="entry name" value="CARBOHYDRATE DIACID REGULATOR"/>
    <property type="match status" value="1"/>
</dbReference>
<comment type="similarity">
    <text evidence="1">Belongs to the CdaR family.</text>
</comment>
<evidence type="ECO:0000313" key="3">
    <source>
        <dbReference type="EMBL" id="MCD2114868.1"/>
    </source>
</evidence>
<dbReference type="SUPFAM" id="SSF55781">
    <property type="entry name" value="GAF domain-like"/>
    <property type="match status" value="1"/>
</dbReference>
<evidence type="ECO:0000313" key="4">
    <source>
        <dbReference type="Proteomes" id="UP001198630"/>
    </source>
</evidence>
<dbReference type="AlphaFoldDB" id="A0AAW4XP65"/>
<dbReference type="Pfam" id="PF13556">
    <property type="entry name" value="HTH_30"/>
    <property type="match status" value="1"/>
</dbReference>
<dbReference type="Proteomes" id="UP001198630">
    <property type="component" value="Unassembled WGS sequence"/>
</dbReference>